<keyword evidence="2" id="KW-0238">DNA-binding</keyword>
<evidence type="ECO:0000313" key="6">
    <source>
        <dbReference type="Proteomes" id="UP000400924"/>
    </source>
</evidence>
<gene>
    <name evidence="5" type="ORF">FNH08_32790</name>
</gene>
<reference evidence="5 6" key="1">
    <citation type="submission" date="2019-07" db="EMBL/GenBank/DDBJ databases">
        <title>New species of Amycolatopsis and Streptomyces.</title>
        <authorList>
            <person name="Duangmal K."/>
            <person name="Teo W.F.A."/>
            <person name="Lipun K."/>
        </authorList>
    </citation>
    <scope>NUCLEOTIDE SEQUENCE [LARGE SCALE GENOMIC DNA]</scope>
    <source>
        <strain evidence="5 6">NBRC 106415</strain>
    </source>
</reference>
<comment type="caution">
    <text evidence="5">The sequence shown here is derived from an EMBL/GenBank/DDBJ whole genome shotgun (WGS) entry which is preliminary data.</text>
</comment>
<evidence type="ECO:0000256" key="1">
    <source>
        <dbReference type="ARBA" id="ARBA00023015"/>
    </source>
</evidence>
<name>A0A5N8XQQ8_9ACTN</name>
<dbReference type="GO" id="GO:0003700">
    <property type="term" value="F:DNA-binding transcription factor activity"/>
    <property type="evidence" value="ECO:0007669"/>
    <property type="project" value="InterPro"/>
</dbReference>
<dbReference type="SMART" id="SM00895">
    <property type="entry name" value="FCD"/>
    <property type="match status" value="1"/>
</dbReference>
<dbReference type="Proteomes" id="UP000400924">
    <property type="component" value="Unassembled WGS sequence"/>
</dbReference>
<dbReference type="Pfam" id="PF07729">
    <property type="entry name" value="FCD"/>
    <property type="match status" value="1"/>
</dbReference>
<protein>
    <submittedName>
        <fullName evidence="5">GntR family transcriptional regulator</fullName>
    </submittedName>
</protein>
<dbReference type="SUPFAM" id="SSF46785">
    <property type="entry name" value="Winged helix' DNA-binding domain"/>
    <property type="match status" value="1"/>
</dbReference>
<dbReference type="PROSITE" id="PS50949">
    <property type="entry name" value="HTH_GNTR"/>
    <property type="match status" value="1"/>
</dbReference>
<evidence type="ECO:0000313" key="5">
    <source>
        <dbReference type="EMBL" id="MPY61752.1"/>
    </source>
</evidence>
<keyword evidence="3" id="KW-0804">Transcription</keyword>
<organism evidence="5 6">
    <name type="scientific">Streptomyces spongiae</name>
    <dbReference type="NCBI Taxonomy" id="565072"/>
    <lineage>
        <taxon>Bacteria</taxon>
        <taxon>Bacillati</taxon>
        <taxon>Actinomycetota</taxon>
        <taxon>Actinomycetes</taxon>
        <taxon>Kitasatosporales</taxon>
        <taxon>Streptomycetaceae</taxon>
        <taxon>Streptomyces</taxon>
    </lineage>
</organism>
<keyword evidence="1" id="KW-0805">Transcription regulation</keyword>
<sequence>MTDKLTGAAGRQYVAEAIRHSLSSGDLSPGQRLVENDLAESYGATRSAVREALQDLAAEEIVEIVPRRGARVRAVSVDEAIQITECRSALEQLCAMKAATRASQEQRTELRQIGAEMRQAVADGAVHTYSILNQRLHELVVEASGQEVARRQLDRLNGPMVRFQFRLALRPGRPAQSLQQHLAIIDAIAGGDATAAARAAAAHLEDVIEQLRSSAAMPSTPVPTRV</sequence>
<dbReference type="PANTHER" id="PTHR43537:SF24">
    <property type="entry name" value="GLUCONATE OPERON TRANSCRIPTIONAL REPRESSOR"/>
    <property type="match status" value="1"/>
</dbReference>
<accession>A0A5N8XQQ8</accession>
<dbReference type="PANTHER" id="PTHR43537">
    <property type="entry name" value="TRANSCRIPTIONAL REGULATOR, GNTR FAMILY"/>
    <property type="match status" value="1"/>
</dbReference>
<evidence type="ECO:0000256" key="2">
    <source>
        <dbReference type="ARBA" id="ARBA00023125"/>
    </source>
</evidence>
<dbReference type="Pfam" id="PF00392">
    <property type="entry name" value="GntR"/>
    <property type="match status" value="1"/>
</dbReference>
<dbReference type="Gene3D" id="1.20.120.530">
    <property type="entry name" value="GntR ligand-binding domain-like"/>
    <property type="match status" value="1"/>
</dbReference>
<dbReference type="InterPro" id="IPR000524">
    <property type="entry name" value="Tscrpt_reg_HTH_GntR"/>
</dbReference>
<dbReference type="CDD" id="cd07377">
    <property type="entry name" value="WHTH_GntR"/>
    <property type="match status" value="1"/>
</dbReference>
<feature type="domain" description="HTH gntR-type" evidence="4">
    <location>
        <begin position="8"/>
        <end position="75"/>
    </location>
</feature>
<dbReference type="InterPro" id="IPR036390">
    <property type="entry name" value="WH_DNA-bd_sf"/>
</dbReference>
<dbReference type="SUPFAM" id="SSF48008">
    <property type="entry name" value="GntR ligand-binding domain-like"/>
    <property type="match status" value="1"/>
</dbReference>
<dbReference type="InterPro" id="IPR036388">
    <property type="entry name" value="WH-like_DNA-bd_sf"/>
</dbReference>
<dbReference type="InterPro" id="IPR011711">
    <property type="entry name" value="GntR_C"/>
</dbReference>
<keyword evidence="6" id="KW-1185">Reference proteome</keyword>
<dbReference type="AlphaFoldDB" id="A0A5N8XQQ8"/>
<dbReference type="InterPro" id="IPR008920">
    <property type="entry name" value="TF_FadR/GntR_C"/>
</dbReference>
<dbReference type="EMBL" id="VJZC01000333">
    <property type="protein sequence ID" value="MPY61752.1"/>
    <property type="molecule type" value="Genomic_DNA"/>
</dbReference>
<evidence type="ECO:0000259" key="4">
    <source>
        <dbReference type="PROSITE" id="PS50949"/>
    </source>
</evidence>
<dbReference type="RefSeq" id="WP_322725889.1">
    <property type="nucleotide sequence ID" value="NZ_VJZC01000333.1"/>
</dbReference>
<dbReference type="GO" id="GO:0003677">
    <property type="term" value="F:DNA binding"/>
    <property type="evidence" value="ECO:0007669"/>
    <property type="project" value="UniProtKB-KW"/>
</dbReference>
<dbReference type="Gene3D" id="1.10.10.10">
    <property type="entry name" value="Winged helix-like DNA-binding domain superfamily/Winged helix DNA-binding domain"/>
    <property type="match status" value="1"/>
</dbReference>
<proteinExistence type="predicted"/>
<dbReference type="SMART" id="SM00345">
    <property type="entry name" value="HTH_GNTR"/>
    <property type="match status" value="1"/>
</dbReference>
<evidence type="ECO:0000256" key="3">
    <source>
        <dbReference type="ARBA" id="ARBA00023163"/>
    </source>
</evidence>